<dbReference type="EMBL" id="JAGSNF010000021">
    <property type="protein sequence ID" value="MBR7744486.1"/>
    <property type="molecule type" value="Genomic_DNA"/>
</dbReference>
<feature type="region of interest" description="Disordered" evidence="3">
    <location>
        <begin position="131"/>
        <end position="151"/>
    </location>
</feature>
<dbReference type="InterPro" id="IPR050963">
    <property type="entry name" value="Sirohydro_Cobaltochel/CbiX"/>
</dbReference>
<dbReference type="CDD" id="cd03416">
    <property type="entry name" value="CbiX_SirB_N"/>
    <property type="match status" value="1"/>
</dbReference>
<reference evidence="4" key="1">
    <citation type="submission" date="2021-04" db="EMBL/GenBank/DDBJ databases">
        <title>Phycicoccus avicenniae sp. nov., a novel endophytic actinomycetes isolated from branch of Avicennia mariana.</title>
        <authorList>
            <person name="Tuo L."/>
        </authorList>
    </citation>
    <scope>NUCLEOTIDE SEQUENCE</scope>
    <source>
        <strain evidence="4">BSK3Z-2</strain>
    </source>
</reference>
<dbReference type="GO" id="GO:0046872">
    <property type="term" value="F:metal ion binding"/>
    <property type="evidence" value="ECO:0007669"/>
    <property type="project" value="UniProtKB-KW"/>
</dbReference>
<gene>
    <name evidence="4" type="ORF">KC207_14415</name>
</gene>
<name>A0A941I1N3_9MICO</name>
<organism evidence="4 5">
    <name type="scientific">Phycicoccus avicenniae</name>
    <dbReference type="NCBI Taxonomy" id="2828860"/>
    <lineage>
        <taxon>Bacteria</taxon>
        <taxon>Bacillati</taxon>
        <taxon>Actinomycetota</taxon>
        <taxon>Actinomycetes</taxon>
        <taxon>Micrococcales</taxon>
        <taxon>Intrasporangiaceae</taxon>
        <taxon>Phycicoccus</taxon>
    </lineage>
</organism>
<comment type="caution">
    <text evidence="4">The sequence shown here is derived from an EMBL/GenBank/DDBJ whole genome shotgun (WGS) entry which is preliminary data.</text>
</comment>
<protein>
    <submittedName>
        <fullName evidence="4">Sirohydrochlorin chelatase</fullName>
    </submittedName>
</protein>
<dbReference type="GO" id="GO:0016829">
    <property type="term" value="F:lyase activity"/>
    <property type="evidence" value="ECO:0007669"/>
    <property type="project" value="UniProtKB-KW"/>
</dbReference>
<dbReference type="Gene3D" id="3.40.50.1400">
    <property type="match status" value="2"/>
</dbReference>
<keyword evidence="5" id="KW-1185">Reference proteome</keyword>
<evidence type="ECO:0000256" key="1">
    <source>
        <dbReference type="ARBA" id="ARBA00022723"/>
    </source>
</evidence>
<dbReference type="PANTHER" id="PTHR33542:SF5">
    <property type="entry name" value="FERROCHELATASE CHE1"/>
    <property type="match status" value="1"/>
</dbReference>
<evidence type="ECO:0000313" key="5">
    <source>
        <dbReference type="Proteomes" id="UP000677016"/>
    </source>
</evidence>
<accession>A0A941I1N3</accession>
<proteinExistence type="predicted"/>
<dbReference type="InterPro" id="IPR002762">
    <property type="entry name" value="CbiX-like"/>
</dbReference>
<evidence type="ECO:0000256" key="3">
    <source>
        <dbReference type="SAM" id="MobiDB-lite"/>
    </source>
</evidence>
<keyword evidence="1" id="KW-0479">Metal-binding</keyword>
<sequence>MADPALVVCGHGTRDPRGRAAIAAVVDEVRGMLPGVAVHEAYVDVHGPEVGDVVAALPRAADGGRSGVVVPLLLAAGYHVRVDLAEAVRERPDVVVTGALGPDDRLVDVVLDRLSEASVLQGASVVLAPAGSSDERSQAASRETARRLGQRSGAPVRVGYAAGPRPPVACAVTAARIDGAAAVVVASYLLAPGFFQRRLEGCGADVVTGPLLPDPRVAEIVLDRYRAAVR</sequence>
<keyword evidence="2" id="KW-0456">Lyase</keyword>
<evidence type="ECO:0000313" key="4">
    <source>
        <dbReference type="EMBL" id="MBR7744486.1"/>
    </source>
</evidence>
<dbReference type="RefSeq" id="WP_211604015.1">
    <property type="nucleotide sequence ID" value="NZ_JAGSNF010000021.1"/>
</dbReference>
<dbReference type="AlphaFoldDB" id="A0A941I1N3"/>
<dbReference type="Pfam" id="PF01903">
    <property type="entry name" value="CbiX"/>
    <property type="match status" value="2"/>
</dbReference>
<evidence type="ECO:0000256" key="2">
    <source>
        <dbReference type="ARBA" id="ARBA00023239"/>
    </source>
</evidence>
<dbReference type="PANTHER" id="PTHR33542">
    <property type="entry name" value="SIROHYDROCHLORIN FERROCHELATASE, CHLOROPLASTIC"/>
    <property type="match status" value="1"/>
</dbReference>
<dbReference type="Proteomes" id="UP000677016">
    <property type="component" value="Unassembled WGS sequence"/>
</dbReference>
<dbReference type="SUPFAM" id="SSF53800">
    <property type="entry name" value="Chelatase"/>
    <property type="match status" value="1"/>
</dbReference>